<proteinExistence type="predicted"/>
<organism evidence="2 3">
    <name type="scientific">Suipraeoptans intestinalis</name>
    <dbReference type="NCBI Taxonomy" id="2606628"/>
    <lineage>
        <taxon>Bacteria</taxon>
        <taxon>Bacillati</taxon>
        <taxon>Bacillota</taxon>
        <taxon>Clostridia</taxon>
        <taxon>Lachnospirales</taxon>
        <taxon>Lachnospiraceae</taxon>
        <taxon>Suipraeoptans</taxon>
    </lineage>
</organism>
<dbReference type="Proteomes" id="UP000434409">
    <property type="component" value="Unassembled WGS sequence"/>
</dbReference>
<reference evidence="2 3" key="1">
    <citation type="submission" date="2019-08" db="EMBL/GenBank/DDBJ databases">
        <title>In-depth cultivation of the pig gut microbiome towards novel bacterial diversity and tailored functional studies.</title>
        <authorList>
            <person name="Wylensek D."/>
            <person name="Hitch T.C.A."/>
            <person name="Clavel T."/>
        </authorList>
    </citation>
    <scope>NUCLEOTIDE SEQUENCE [LARGE SCALE GENOMIC DNA]</scope>
    <source>
        <strain evidence="2 3">68-1-5</strain>
    </source>
</reference>
<dbReference type="GO" id="GO:0042578">
    <property type="term" value="F:phosphoric ester hydrolase activity"/>
    <property type="evidence" value="ECO:0007669"/>
    <property type="project" value="TreeGrafter"/>
</dbReference>
<feature type="domain" description="Polymerase/histidinol phosphatase N-terminal" evidence="1">
    <location>
        <begin position="5"/>
        <end position="79"/>
    </location>
</feature>
<protein>
    <submittedName>
        <fullName evidence="2">Phosphatase</fullName>
    </submittedName>
</protein>
<name>A0A6N7UTK7_9FIRM</name>
<dbReference type="AlphaFoldDB" id="A0A6N7UTK7"/>
<sequence length="242" mass="26900">MKMEIDTHMHTISSGHAYSSLREMAKMAAEKGLKAIGITDHAPDMPGSCHLFHFQNLRVVPKQMYGVRLLMGSEVNIRNGLGEVDLPVEILRKLDLVVASIHPPCYEGDCTLEEITRCYERVMESGVVDIIGHPDDGRFPVDYERLARKAKETGTLLELNNSSLKPGGFRLNTRENAGKLLRACMKEQTKIVLGSDAHVDCDVGTFAYAEAVLEEAGFPEELVVNTSAEQVEAFLKEKREIK</sequence>
<dbReference type="NCBIfam" id="NF006702">
    <property type="entry name" value="PRK09248.1"/>
    <property type="match status" value="1"/>
</dbReference>
<dbReference type="InterPro" id="IPR050243">
    <property type="entry name" value="PHP_phosphatase"/>
</dbReference>
<evidence type="ECO:0000259" key="1">
    <source>
        <dbReference type="SMART" id="SM00481"/>
    </source>
</evidence>
<dbReference type="CDD" id="cd07437">
    <property type="entry name" value="PHP_HisPPase_Ycdx_like"/>
    <property type="match status" value="1"/>
</dbReference>
<dbReference type="SUPFAM" id="SSF89550">
    <property type="entry name" value="PHP domain-like"/>
    <property type="match status" value="1"/>
</dbReference>
<evidence type="ECO:0000313" key="3">
    <source>
        <dbReference type="Proteomes" id="UP000434409"/>
    </source>
</evidence>
<dbReference type="GO" id="GO:0005829">
    <property type="term" value="C:cytosol"/>
    <property type="evidence" value="ECO:0007669"/>
    <property type="project" value="TreeGrafter"/>
</dbReference>
<dbReference type="EMBL" id="VULY01000018">
    <property type="protein sequence ID" value="MSR94648.1"/>
    <property type="molecule type" value="Genomic_DNA"/>
</dbReference>
<dbReference type="InterPro" id="IPR003141">
    <property type="entry name" value="Pol/His_phosphatase_N"/>
</dbReference>
<dbReference type="PANTHER" id="PTHR36928:SF1">
    <property type="entry name" value="PHOSPHATASE YCDX-RELATED"/>
    <property type="match status" value="1"/>
</dbReference>
<accession>A0A6N7UTK7</accession>
<comment type="caution">
    <text evidence="2">The sequence shown here is derived from an EMBL/GenBank/DDBJ whole genome shotgun (WGS) entry which is preliminary data.</text>
</comment>
<dbReference type="PANTHER" id="PTHR36928">
    <property type="entry name" value="PHOSPHATASE YCDX-RELATED"/>
    <property type="match status" value="1"/>
</dbReference>
<gene>
    <name evidence="2" type="ORF">FYJ34_10375</name>
</gene>
<dbReference type="RefSeq" id="WP_154478380.1">
    <property type="nucleotide sequence ID" value="NZ_VULY01000018.1"/>
</dbReference>
<dbReference type="InterPro" id="IPR016195">
    <property type="entry name" value="Pol/histidinol_Pase-like"/>
</dbReference>
<dbReference type="Pfam" id="PF02811">
    <property type="entry name" value="PHP"/>
    <property type="match status" value="1"/>
</dbReference>
<keyword evidence="3" id="KW-1185">Reference proteome</keyword>
<dbReference type="SMART" id="SM00481">
    <property type="entry name" value="POLIIIAc"/>
    <property type="match status" value="1"/>
</dbReference>
<evidence type="ECO:0000313" key="2">
    <source>
        <dbReference type="EMBL" id="MSR94648.1"/>
    </source>
</evidence>
<dbReference type="InterPro" id="IPR004013">
    <property type="entry name" value="PHP_dom"/>
</dbReference>
<dbReference type="Gene3D" id="3.20.20.140">
    <property type="entry name" value="Metal-dependent hydrolases"/>
    <property type="match status" value="1"/>
</dbReference>
<dbReference type="GO" id="GO:0008270">
    <property type="term" value="F:zinc ion binding"/>
    <property type="evidence" value="ECO:0007669"/>
    <property type="project" value="TreeGrafter"/>
</dbReference>